<feature type="domain" description="Fido" evidence="4">
    <location>
        <begin position="93"/>
        <end position="230"/>
    </location>
</feature>
<proteinExistence type="predicted"/>
<dbReference type="GO" id="GO:0005524">
    <property type="term" value="F:ATP binding"/>
    <property type="evidence" value="ECO:0007669"/>
    <property type="project" value="UniProtKB-KW"/>
</dbReference>
<dbReference type="PANTHER" id="PTHR13504">
    <property type="entry name" value="FIDO DOMAIN-CONTAINING PROTEIN DDB_G0283145"/>
    <property type="match status" value="1"/>
</dbReference>
<name>A0A3D8JA41_9HELI</name>
<evidence type="ECO:0000256" key="1">
    <source>
        <dbReference type="PIRSR" id="PIRSR640198-1"/>
    </source>
</evidence>
<keyword evidence="2" id="KW-0067">ATP-binding</keyword>
<evidence type="ECO:0000259" key="4">
    <source>
        <dbReference type="PROSITE" id="PS51459"/>
    </source>
</evidence>
<dbReference type="SUPFAM" id="SSF140931">
    <property type="entry name" value="Fic-like"/>
    <property type="match status" value="1"/>
</dbReference>
<keyword evidence="2" id="KW-0547">Nucleotide-binding</keyword>
<feature type="site" description="Important for autoinhibition of adenylyltransferase activity" evidence="3">
    <location>
        <position position="44"/>
    </location>
</feature>
<evidence type="ECO:0000256" key="3">
    <source>
        <dbReference type="PIRSR" id="PIRSR640198-3"/>
    </source>
</evidence>
<dbReference type="EMBL" id="NXLX01000002">
    <property type="protein sequence ID" value="RDU74373.1"/>
    <property type="molecule type" value="Genomic_DNA"/>
</dbReference>
<accession>A0A3D8JA41</accession>
<feature type="binding site" evidence="2">
    <location>
        <begin position="176"/>
        <end position="183"/>
    </location>
    <ligand>
        <name>ATP</name>
        <dbReference type="ChEBI" id="CHEBI:30616"/>
    </ligand>
</feature>
<dbReference type="AlphaFoldDB" id="A0A3D8JA41"/>
<dbReference type="InterPro" id="IPR040198">
    <property type="entry name" value="Fido_containing"/>
</dbReference>
<dbReference type="InterPro" id="IPR003812">
    <property type="entry name" value="Fido"/>
</dbReference>
<dbReference type="RefSeq" id="WP_115578428.1">
    <property type="nucleotide sequence ID" value="NZ_NXLX01000002.1"/>
</dbReference>
<dbReference type="PANTHER" id="PTHR13504:SF38">
    <property type="entry name" value="FIDO DOMAIN-CONTAINING PROTEIN"/>
    <property type="match status" value="1"/>
</dbReference>
<feature type="active site" evidence="1">
    <location>
        <position position="172"/>
    </location>
</feature>
<dbReference type="Proteomes" id="UP000256695">
    <property type="component" value="Unassembled WGS sequence"/>
</dbReference>
<dbReference type="OrthoDB" id="9813719at2"/>
<dbReference type="Gene3D" id="1.10.3290.10">
    <property type="entry name" value="Fido-like domain"/>
    <property type="match status" value="1"/>
</dbReference>
<organism evidence="5 6">
    <name type="scientific">Helicobacter anseris</name>
    <dbReference type="NCBI Taxonomy" id="375926"/>
    <lineage>
        <taxon>Bacteria</taxon>
        <taxon>Pseudomonadati</taxon>
        <taxon>Campylobacterota</taxon>
        <taxon>Epsilonproteobacteria</taxon>
        <taxon>Campylobacterales</taxon>
        <taxon>Helicobacteraceae</taxon>
        <taxon>Helicobacter</taxon>
    </lineage>
</organism>
<keyword evidence="6" id="KW-1185">Reference proteome</keyword>
<protein>
    <submittedName>
        <fullName evidence="5">Fic family protein</fullName>
    </submittedName>
</protein>
<reference evidence="5 6" key="1">
    <citation type="submission" date="2018-04" db="EMBL/GenBank/DDBJ databases">
        <title>Novel Campyloabacter and Helicobacter Species and Strains.</title>
        <authorList>
            <person name="Mannion A.J."/>
            <person name="Shen Z."/>
            <person name="Fox J.G."/>
        </authorList>
    </citation>
    <scope>NUCLEOTIDE SEQUENCE [LARGE SCALE GENOMIC DNA]</scope>
    <source>
        <strain evidence="5 6">MIT 04-9362</strain>
    </source>
</reference>
<dbReference type="Pfam" id="PF02661">
    <property type="entry name" value="Fic"/>
    <property type="match status" value="1"/>
</dbReference>
<evidence type="ECO:0000256" key="2">
    <source>
        <dbReference type="PIRSR" id="PIRSR640198-2"/>
    </source>
</evidence>
<dbReference type="PROSITE" id="PS51459">
    <property type="entry name" value="FIDO"/>
    <property type="match status" value="1"/>
</dbReference>
<evidence type="ECO:0000313" key="6">
    <source>
        <dbReference type="Proteomes" id="UP000256695"/>
    </source>
</evidence>
<gene>
    <name evidence="5" type="ORF">CQA57_01285</name>
</gene>
<evidence type="ECO:0000313" key="5">
    <source>
        <dbReference type="EMBL" id="RDU74373.1"/>
    </source>
</evidence>
<dbReference type="InterPro" id="IPR036597">
    <property type="entry name" value="Fido-like_dom_sf"/>
</dbReference>
<sequence length="264" mass="30765">MQKILQDIDRLQKFVTENTLSKSIEAKMNEDFKLNYTYDSNAIEGNTLTLLETKIVLEGITIGGKSLREHFEVINHHNAIDYIYNLVIDKTLLSEYDIKSIHSLILKNIDDENAGKYRECNVKISGAMHIPPEHYEVPMQMQDFIQWYHQQAFSMHPVIRVSRMHSLFVGIHPFIDGNGRTGRLLMNLELLKSNLPAISIKSNKRLEYFKALDKAQTDKDYQDIDRIIADCVYQSLLQKEELILQFLQNKNNNLHKTNTIKRSR</sequence>
<comment type="caution">
    <text evidence="5">The sequence shown here is derived from an EMBL/GenBank/DDBJ whole genome shotgun (WGS) entry which is preliminary data.</text>
</comment>